<dbReference type="PANTHER" id="PTHR32487">
    <property type="entry name" value="3-OXO-DELTA(4,5)-STEROID 5-BETA-REDUCTASE"/>
    <property type="match status" value="1"/>
</dbReference>
<evidence type="ECO:0000259" key="1">
    <source>
        <dbReference type="Pfam" id="PF22917"/>
    </source>
</evidence>
<reference evidence="2" key="1">
    <citation type="journal article" date="2023" name="Genome Biol. Evol.">
        <title>First Whole Genome Sequence and Flow Cytometry Genome Size Data for the Lichen-Forming Fungus Ramalina farinacea (Ascomycota).</title>
        <authorList>
            <person name="Llewellyn T."/>
            <person name="Mian S."/>
            <person name="Hill R."/>
            <person name="Leitch I.J."/>
            <person name="Gaya E."/>
        </authorList>
    </citation>
    <scope>NUCLEOTIDE SEQUENCE</scope>
    <source>
        <strain evidence="2">LIQ254RAFAR</strain>
    </source>
</reference>
<comment type="caution">
    <text evidence="2">The sequence shown here is derived from an EMBL/GenBank/DDBJ whole genome shotgun (WGS) entry which is preliminary data.</text>
</comment>
<sequence>MQESKAYCEQIVRECLVYPSPTTFSRIIGLTNRALKKEDTLLPQNTDRYELYSGMDLSHGVNIAVEKLKSIKDVVKTTHVYFTAYTGHGKDFQGLKEANVDILSTAVKAVDAVCPNVAFWTLQTGGKAYGVEFVNEGIPFHPPLKESTPRIPEPYASNIFYYPQYDTLRDLSKGKSWKFCEIRPDAIIGFVPNNNAMNLAQALALFLSMYASVEGRGSEVPYPGTDDAYKSLHTDTSQDILARFHIHASLHPDAVNGRAFNVADGEAVSWEAVWPEICKYFGLNGVAPDPSKSTGAQWMREHRPQWAKWIKNKGLKEGALEGTTWDFMGMLMGGMNFDRQYDLGECRKVGFKEEIPTAMGYALAFDRMREAKIIP</sequence>
<dbReference type="InterPro" id="IPR055222">
    <property type="entry name" value="PRISE-like_Rossmann-fold"/>
</dbReference>
<dbReference type="SUPFAM" id="SSF51735">
    <property type="entry name" value="NAD(P)-binding Rossmann-fold domains"/>
    <property type="match status" value="1"/>
</dbReference>
<evidence type="ECO:0000313" key="2">
    <source>
        <dbReference type="EMBL" id="MDI1492514.1"/>
    </source>
</evidence>
<dbReference type="Proteomes" id="UP001161017">
    <property type="component" value="Unassembled WGS sequence"/>
</dbReference>
<protein>
    <recommendedName>
        <fullName evidence="1">PRISE-like Rossmann-fold domain-containing protein</fullName>
    </recommendedName>
</protein>
<organism evidence="2 3">
    <name type="scientific">Ramalina farinacea</name>
    <dbReference type="NCBI Taxonomy" id="258253"/>
    <lineage>
        <taxon>Eukaryota</taxon>
        <taxon>Fungi</taxon>
        <taxon>Dikarya</taxon>
        <taxon>Ascomycota</taxon>
        <taxon>Pezizomycotina</taxon>
        <taxon>Lecanoromycetes</taxon>
        <taxon>OSLEUM clade</taxon>
        <taxon>Lecanoromycetidae</taxon>
        <taxon>Lecanorales</taxon>
        <taxon>Lecanorineae</taxon>
        <taxon>Ramalinaceae</taxon>
        <taxon>Ramalina</taxon>
    </lineage>
</organism>
<dbReference type="Gene3D" id="3.40.50.720">
    <property type="entry name" value="NAD(P)-binding Rossmann-like Domain"/>
    <property type="match status" value="1"/>
</dbReference>
<dbReference type="InterPro" id="IPR036291">
    <property type="entry name" value="NAD(P)-bd_dom_sf"/>
</dbReference>
<name>A0AA43QVT0_9LECA</name>
<dbReference type="Pfam" id="PF22917">
    <property type="entry name" value="PRISE"/>
    <property type="match status" value="1"/>
</dbReference>
<keyword evidence="3" id="KW-1185">Reference proteome</keyword>
<dbReference type="EMBL" id="JAPUFD010000019">
    <property type="protein sequence ID" value="MDI1492514.1"/>
    <property type="molecule type" value="Genomic_DNA"/>
</dbReference>
<dbReference type="AlphaFoldDB" id="A0AA43QVT0"/>
<evidence type="ECO:0000313" key="3">
    <source>
        <dbReference type="Proteomes" id="UP001161017"/>
    </source>
</evidence>
<feature type="domain" description="PRISE-like Rossmann-fold" evidence="1">
    <location>
        <begin position="16"/>
        <end position="375"/>
    </location>
</feature>
<accession>A0AA43QVT0</accession>
<dbReference type="PANTHER" id="PTHR32487:SF8">
    <property type="entry name" value="NAD-DEPENDENT EPIMERASE_DEHYDRATASE DOMAIN-CONTAINING PROTEIN"/>
    <property type="match status" value="1"/>
</dbReference>
<dbReference type="CDD" id="cd08948">
    <property type="entry name" value="5beta-POR_like_SDR_a"/>
    <property type="match status" value="1"/>
</dbReference>
<gene>
    <name evidence="2" type="ORF">OHK93_003728</name>
</gene>
<proteinExistence type="predicted"/>